<dbReference type="Proteomes" id="UP000077245">
    <property type="component" value="Unassembled WGS sequence"/>
</dbReference>
<dbReference type="PANTHER" id="PTHR42799">
    <property type="entry name" value="MITOCHONDRIAL PEPTIDE METHIONINE SULFOXIDE REDUCTASE"/>
    <property type="match status" value="1"/>
</dbReference>
<gene>
    <name evidence="7" type="primary">msrAB</name>
    <name evidence="4" type="synonym">msrA</name>
    <name evidence="7" type="ORF">MBCUR_07280</name>
</gene>
<organism evidence="7 8">
    <name type="scientific">Methanobrevibacter curvatus</name>
    <dbReference type="NCBI Taxonomy" id="49547"/>
    <lineage>
        <taxon>Archaea</taxon>
        <taxon>Methanobacteriati</taxon>
        <taxon>Methanobacteriota</taxon>
        <taxon>Methanomada group</taxon>
        <taxon>Methanobacteria</taxon>
        <taxon>Methanobacteriales</taxon>
        <taxon>Methanobacteriaceae</taxon>
        <taxon>Methanobrevibacter</taxon>
    </lineage>
</organism>
<dbReference type="STRING" id="49547.MBCUR_07280"/>
<dbReference type="Gene3D" id="3.30.1060.10">
    <property type="entry name" value="Peptide methionine sulphoxide reductase MsrA"/>
    <property type="match status" value="1"/>
</dbReference>
<proteinExistence type="inferred from homology"/>
<comment type="function">
    <text evidence="4">Has an important function as a repair enzyme for proteins that have been inactivated by oxidation. Catalyzes the reversible oxidation-reduction of methionine sulfoxide in proteins to methionine.</text>
</comment>
<dbReference type="PANTHER" id="PTHR42799:SF2">
    <property type="entry name" value="MITOCHONDRIAL PEPTIDE METHIONINE SULFOXIDE REDUCTASE"/>
    <property type="match status" value="1"/>
</dbReference>
<evidence type="ECO:0000256" key="5">
    <source>
        <dbReference type="SAM" id="MobiDB-lite"/>
    </source>
</evidence>
<feature type="region of interest" description="Disordered" evidence="5">
    <location>
        <begin position="162"/>
        <end position="182"/>
    </location>
</feature>
<dbReference type="GO" id="GO:0005737">
    <property type="term" value="C:cytoplasm"/>
    <property type="evidence" value="ECO:0007669"/>
    <property type="project" value="TreeGrafter"/>
</dbReference>
<evidence type="ECO:0000256" key="3">
    <source>
        <dbReference type="ARBA" id="ARBA00048782"/>
    </source>
</evidence>
<dbReference type="RefSeq" id="WP_245637282.1">
    <property type="nucleotide sequence ID" value="NZ_LWMV01000154.1"/>
</dbReference>
<dbReference type="GO" id="GO:0033744">
    <property type="term" value="F:L-methionine:thioredoxin-disulfide S-oxidoreductase activity"/>
    <property type="evidence" value="ECO:0007669"/>
    <property type="project" value="RHEA"/>
</dbReference>
<sequence>MSRILGVVNTFVGYANGQRKNPSYEEVCNLDTGHVETVKVIYDSKKVSLKQLTLEFFKIIDPFTKDRQGGDIGNQYRTGIYYTDERDKNLILEILIEKQKEYDTTFGKKILTEIEPLSVFYPAEEYHQKYLDKNPNGYCHVDLNLLDKNMFKIEENSTELTENYNLHLPKQNSRSKEEKEKN</sequence>
<keyword evidence="1 4" id="KW-0560">Oxidoreductase</keyword>
<dbReference type="GO" id="GO:0034599">
    <property type="term" value="P:cellular response to oxidative stress"/>
    <property type="evidence" value="ECO:0007669"/>
    <property type="project" value="TreeGrafter"/>
</dbReference>
<evidence type="ECO:0000256" key="4">
    <source>
        <dbReference type="HAMAP-Rule" id="MF_01401"/>
    </source>
</evidence>
<keyword evidence="8" id="KW-1185">Reference proteome</keyword>
<dbReference type="InterPro" id="IPR036509">
    <property type="entry name" value="Met_Sox_Rdtase_MsrA_sf"/>
</dbReference>
<reference evidence="7 8" key="1">
    <citation type="submission" date="2016-04" db="EMBL/GenBank/DDBJ databases">
        <title>Genome sequence of Methanobrevibacter curvatus DSM 11111.</title>
        <authorList>
            <person name="Poehlein A."/>
            <person name="Seedorf H."/>
            <person name="Daniel R."/>
        </authorList>
    </citation>
    <scope>NUCLEOTIDE SEQUENCE [LARGE SCALE GENOMIC DNA]</scope>
    <source>
        <strain evidence="7 8">DSM 11111</strain>
    </source>
</reference>
<comment type="caution">
    <text evidence="7">The sequence shown here is derived from an EMBL/GenBank/DDBJ whole genome shotgun (WGS) entry which is preliminary data.</text>
</comment>
<comment type="catalytic activity">
    <reaction evidence="2 4">
        <text>L-methionyl-[protein] + [thioredoxin]-disulfide + H2O = L-methionyl-(S)-S-oxide-[protein] + [thioredoxin]-dithiol</text>
        <dbReference type="Rhea" id="RHEA:14217"/>
        <dbReference type="Rhea" id="RHEA-COMP:10698"/>
        <dbReference type="Rhea" id="RHEA-COMP:10700"/>
        <dbReference type="Rhea" id="RHEA-COMP:12313"/>
        <dbReference type="Rhea" id="RHEA-COMP:12315"/>
        <dbReference type="ChEBI" id="CHEBI:15377"/>
        <dbReference type="ChEBI" id="CHEBI:16044"/>
        <dbReference type="ChEBI" id="CHEBI:29950"/>
        <dbReference type="ChEBI" id="CHEBI:44120"/>
        <dbReference type="ChEBI" id="CHEBI:50058"/>
        <dbReference type="EC" id="1.8.4.11"/>
    </reaction>
</comment>
<comment type="catalytic activity">
    <reaction evidence="3 4">
        <text>[thioredoxin]-disulfide + L-methionine + H2O = L-methionine (S)-S-oxide + [thioredoxin]-dithiol</text>
        <dbReference type="Rhea" id="RHEA:19993"/>
        <dbReference type="Rhea" id="RHEA-COMP:10698"/>
        <dbReference type="Rhea" id="RHEA-COMP:10700"/>
        <dbReference type="ChEBI" id="CHEBI:15377"/>
        <dbReference type="ChEBI" id="CHEBI:29950"/>
        <dbReference type="ChEBI" id="CHEBI:50058"/>
        <dbReference type="ChEBI" id="CHEBI:57844"/>
        <dbReference type="ChEBI" id="CHEBI:58772"/>
        <dbReference type="EC" id="1.8.4.11"/>
    </reaction>
</comment>
<dbReference type="GO" id="GO:0008113">
    <property type="term" value="F:peptide-methionine (S)-S-oxide reductase activity"/>
    <property type="evidence" value="ECO:0007669"/>
    <property type="project" value="UniProtKB-UniRule"/>
</dbReference>
<dbReference type="EMBL" id="LWMV01000154">
    <property type="protein sequence ID" value="KZX13201.1"/>
    <property type="molecule type" value="Genomic_DNA"/>
</dbReference>
<comment type="caution">
    <text evidence="4">Lacks conserved residue(s) required for the propagation of feature annotation.</text>
</comment>
<name>A0A166BDT5_9EURY</name>
<dbReference type="EC" id="1.8.4.11" evidence="4"/>
<dbReference type="InterPro" id="IPR050162">
    <property type="entry name" value="MsrA_MetSO_reductase"/>
</dbReference>
<comment type="similarity">
    <text evidence="4">Belongs to the MsrA Met sulfoxide reductase family.</text>
</comment>
<dbReference type="Pfam" id="PF01625">
    <property type="entry name" value="PMSR"/>
    <property type="match status" value="1"/>
</dbReference>
<evidence type="ECO:0000256" key="1">
    <source>
        <dbReference type="ARBA" id="ARBA00023002"/>
    </source>
</evidence>
<accession>A0A166BDT5</accession>
<dbReference type="InterPro" id="IPR002569">
    <property type="entry name" value="Met_Sox_Rdtase_MsrA_dom"/>
</dbReference>
<dbReference type="PATRIC" id="fig|49547.3.peg.788"/>
<dbReference type="NCBIfam" id="TIGR00401">
    <property type="entry name" value="msrA"/>
    <property type="match status" value="1"/>
</dbReference>
<evidence type="ECO:0000313" key="8">
    <source>
        <dbReference type="Proteomes" id="UP000077245"/>
    </source>
</evidence>
<evidence type="ECO:0000256" key="2">
    <source>
        <dbReference type="ARBA" id="ARBA00047806"/>
    </source>
</evidence>
<protein>
    <recommendedName>
        <fullName evidence="4">Peptide methionine sulfoxide reductase MsrA</fullName>
        <shortName evidence="4">Protein-methionine-S-oxide reductase</shortName>
        <ecNumber evidence="4">1.8.4.11</ecNumber>
    </recommendedName>
    <alternativeName>
        <fullName evidence="4">Peptide-methionine (S)-S-oxide reductase</fullName>
        <shortName evidence="4">Peptide Met(O) reductase</shortName>
    </alternativeName>
</protein>
<feature type="domain" description="Peptide methionine sulphoxide reductase MsrA" evidence="6">
    <location>
        <begin position="2"/>
        <end position="140"/>
    </location>
</feature>
<dbReference type="AlphaFoldDB" id="A0A166BDT5"/>
<evidence type="ECO:0000313" key="7">
    <source>
        <dbReference type="EMBL" id="KZX13201.1"/>
    </source>
</evidence>
<dbReference type="HAMAP" id="MF_01401">
    <property type="entry name" value="MsrA"/>
    <property type="match status" value="1"/>
</dbReference>
<evidence type="ECO:0000259" key="6">
    <source>
        <dbReference type="Pfam" id="PF01625"/>
    </source>
</evidence>
<dbReference type="SUPFAM" id="SSF55068">
    <property type="entry name" value="Peptide methionine sulfoxide reductase"/>
    <property type="match status" value="1"/>
</dbReference>